<dbReference type="Gene3D" id="2.60.40.10">
    <property type="entry name" value="Immunoglobulins"/>
    <property type="match status" value="1"/>
</dbReference>
<dbReference type="InterPro" id="IPR036116">
    <property type="entry name" value="FN3_sf"/>
</dbReference>
<dbReference type="SMART" id="SM00060">
    <property type="entry name" value="FN3"/>
    <property type="match status" value="1"/>
</dbReference>
<comment type="caution">
    <text evidence="2">The sequence shown here is derived from an EMBL/GenBank/DDBJ whole genome shotgun (WGS) entry which is preliminary data.</text>
</comment>
<keyword evidence="3" id="KW-1185">Reference proteome</keyword>
<dbReference type="InterPro" id="IPR003961">
    <property type="entry name" value="FN3_dom"/>
</dbReference>
<dbReference type="PROSITE" id="PS50853">
    <property type="entry name" value="FN3"/>
    <property type="match status" value="1"/>
</dbReference>
<dbReference type="Proteomes" id="UP000027931">
    <property type="component" value="Unassembled WGS sequence"/>
</dbReference>
<accession>A0A074LS48</accession>
<proteinExistence type="predicted"/>
<feature type="domain" description="Fibronectin type-III" evidence="1">
    <location>
        <begin position="57"/>
        <end position="141"/>
    </location>
</feature>
<protein>
    <recommendedName>
        <fullName evidence="1">Fibronectin type-III domain-containing protein</fullName>
    </recommendedName>
</protein>
<organism evidence="2 3">
    <name type="scientific">Tumebacillus flagellatus</name>
    <dbReference type="NCBI Taxonomy" id="1157490"/>
    <lineage>
        <taxon>Bacteria</taxon>
        <taxon>Bacillati</taxon>
        <taxon>Bacillota</taxon>
        <taxon>Bacilli</taxon>
        <taxon>Bacillales</taxon>
        <taxon>Alicyclobacillaceae</taxon>
        <taxon>Tumebacillus</taxon>
    </lineage>
</organism>
<evidence type="ECO:0000313" key="3">
    <source>
        <dbReference type="Proteomes" id="UP000027931"/>
    </source>
</evidence>
<dbReference type="InterPro" id="IPR013783">
    <property type="entry name" value="Ig-like_fold"/>
</dbReference>
<dbReference type="RefSeq" id="WP_038087426.1">
    <property type="nucleotide sequence ID" value="NZ_JMIR01000012.1"/>
</dbReference>
<name>A0A074LS48_9BACL</name>
<dbReference type="STRING" id="1157490.EL26_10105"/>
<sequence length="156" mass="16366">MSLAQCLRTDDVPTVGVCRNRDKNNRLTHLYINRASTYYGYKYDKNGNLLKVEQLSPITNVTATAATGSATLRWTAPTKGTVSGYKLYKNGAYVTTVSSSSTNYTFGSLTTGSYTYSVSAVFDSGEGQKVTTSAIQVTGTSTGGGGITPGDPGAAS</sequence>
<evidence type="ECO:0000313" key="2">
    <source>
        <dbReference type="EMBL" id="KEO83320.1"/>
    </source>
</evidence>
<gene>
    <name evidence="2" type="ORF">EL26_10105</name>
</gene>
<evidence type="ECO:0000259" key="1">
    <source>
        <dbReference type="PROSITE" id="PS50853"/>
    </source>
</evidence>
<reference evidence="2 3" key="1">
    <citation type="journal article" date="2013" name="Int. J. Syst. Evol. Microbiol.">
        <title>Tumebacillus flagellatus sp. nov., an alpha-amylase/pullulanase-producing bacterium isolated from cassava wastewater.</title>
        <authorList>
            <person name="Wang Q."/>
            <person name="Xie N."/>
            <person name="Qin Y."/>
            <person name="Shen N."/>
            <person name="Zhu J."/>
            <person name="Mi H."/>
            <person name="Huang R."/>
        </authorList>
    </citation>
    <scope>NUCLEOTIDE SEQUENCE [LARGE SCALE GENOMIC DNA]</scope>
    <source>
        <strain evidence="2 3">GST4</strain>
    </source>
</reference>
<dbReference type="OrthoDB" id="27389at2"/>
<dbReference type="Pfam" id="PF00041">
    <property type="entry name" value="fn3"/>
    <property type="match status" value="1"/>
</dbReference>
<dbReference type="SUPFAM" id="SSF49265">
    <property type="entry name" value="Fibronectin type III"/>
    <property type="match status" value="1"/>
</dbReference>
<dbReference type="EMBL" id="JMIR01000012">
    <property type="protein sequence ID" value="KEO83320.1"/>
    <property type="molecule type" value="Genomic_DNA"/>
</dbReference>
<dbReference type="AlphaFoldDB" id="A0A074LS48"/>
<dbReference type="CDD" id="cd00063">
    <property type="entry name" value="FN3"/>
    <property type="match status" value="1"/>
</dbReference>